<organism evidence="2 3">
    <name type="scientific">Microlunatus flavus</name>
    <dbReference type="NCBI Taxonomy" id="1036181"/>
    <lineage>
        <taxon>Bacteria</taxon>
        <taxon>Bacillati</taxon>
        <taxon>Actinomycetota</taxon>
        <taxon>Actinomycetes</taxon>
        <taxon>Propionibacteriales</taxon>
        <taxon>Propionibacteriaceae</taxon>
        <taxon>Microlunatus</taxon>
    </lineage>
</organism>
<dbReference type="OrthoDB" id="3404379at2"/>
<dbReference type="Gene3D" id="6.10.250.660">
    <property type="match status" value="1"/>
</dbReference>
<dbReference type="AlphaFoldDB" id="A0A1H9KEK0"/>
<proteinExistence type="predicted"/>
<dbReference type="InterPro" id="IPR019933">
    <property type="entry name" value="DivIVA_domain"/>
</dbReference>
<name>A0A1H9KEK0_9ACTN</name>
<dbReference type="Proteomes" id="UP000198504">
    <property type="component" value="Unassembled WGS sequence"/>
</dbReference>
<evidence type="ECO:0000313" key="3">
    <source>
        <dbReference type="Proteomes" id="UP000198504"/>
    </source>
</evidence>
<reference evidence="3" key="1">
    <citation type="submission" date="2016-10" db="EMBL/GenBank/DDBJ databases">
        <authorList>
            <person name="Varghese N."/>
            <person name="Submissions S."/>
        </authorList>
    </citation>
    <scope>NUCLEOTIDE SEQUENCE [LARGE SCALE GENOMIC DNA]</scope>
    <source>
        <strain evidence="3">CGMCC 4.6856</strain>
    </source>
</reference>
<dbReference type="EMBL" id="FOFA01000007">
    <property type="protein sequence ID" value="SEQ97347.1"/>
    <property type="molecule type" value="Genomic_DNA"/>
</dbReference>
<feature type="region of interest" description="Disordered" evidence="1">
    <location>
        <begin position="96"/>
        <end position="122"/>
    </location>
</feature>
<feature type="compositionally biased region" description="Low complexity" evidence="1">
    <location>
        <begin position="106"/>
        <end position="122"/>
    </location>
</feature>
<keyword evidence="3" id="KW-1185">Reference proteome</keyword>
<evidence type="ECO:0000256" key="1">
    <source>
        <dbReference type="SAM" id="MobiDB-lite"/>
    </source>
</evidence>
<dbReference type="STRING" id="1036181.SAMN05421756_107174"/>
<evidence type="ECO:0000313" key="2">
    <source>
        <dbReference type="EMBL" id="SEQ97347.1"/>
    </source>
</evidence>
<sequence>MEWFIAAVAVVALGVAAVVAAGGGGSMSRDPVRDTYASTLPEGRFDGPGVRRLRFGVALRGYAMDQVDTVLDRLAGDLEARDTRIAQLEAELEARGRNAGAGRGGRAAPVGGAVDAAPEQRR</sequence>
<accession>A0A1H9KEK0</accession>
<protein>
    <submittedName>
        <fullName evidence="2">DivIVA domain-containing protein</fullName>
    </submittedName>
</protein>
<gene>
    <name evidence="2" type="ORF">SAMN05421756_107174</name>
</gene>
<dbReference type="NCBIfam" id="TIGR03544">
    <property type="entry name" value="DivI1A_domain"/>
    <property type="match status" value="1"/>
</dbReference>
<dbReference type="RefSeq" id="WP_091183138.1">
    <property type="nucleotide sequence ID" value="NZ_FOFA01000007.1"/>
</dbReference>